<feature type="domain" description="Blue (type 1) copper" evidence="9">
    <location>
        <begin position="137"/>
        <end position="215"/>
    </location>
</feature>
<dbReference type="Gene3D" id="2.60.40.420">
    <property type="entry name" value="Cupredoxins - blue copper proteins"/>
    <property type="match status" value="2"/>
</dbReference>
<comment type="cofactor">
    <cofactor evidence="7">
        <name>Cu cation</name>
        <dbReference type="ChEBI" id="CHEBI:23378"/>
    </cofactor>
    <text evidence="7">Binds 1 copper ion per subunit.</text>
</comment>
<keyword evidence="4" id="KW-0574">Periplasm</keyword>
<name>S2EQB6_9ARCH</name>
<keyword evidence="6 7" id="KW-0186">Copper</keyword>
<evidence type="ECO:0000256" key="5">
    <source>
        <dbReference type="ARBA" id="ARBA00022982"/>
    </source>
</evidence>
<comment type="subcellular location">
    <subcellularLocation>
        <location evidence="1">Periplasm</location>
    </subcellularLocation>
</comment>
<dbReference type="PANTHER" id="PTHR36507">
    <property type="entry name" value="BLL1555 PROTEIN"/>
    <property type="match status" value="1"/>
</dbReference>
<evidence type="ECO:0000256" key="1">
    <source>
        <dbReference type="ARBA" id="ARBA00004418"/>
    </source>
</evidence>
<feature type="non-terminal residue" evidence="10">
    <location>
        <position position="1"/>
    </location>
</feature>
<dbReference type="GO" id="GO:0005507">
    <property type="term" value="F:copper ion binding"/>
    <property type="evidence" value="ECO:0007669"/>
    <property type="project" value="InterPro"/>
</dbReference>
<keyword evidence="2" id="KW-0813">Transport</keyword>
<evidence type="ECO:0000313" key="11">
    <source>
        <dbReference type="Proteomes" id="UP000014065"/>
    </source>
</evidence>
<evidence type="ECO:0000256" key="6">
    <source>
        <dbReference type="ARBA" id="ARBA00023008"/>
    </source>
</evidence>
<dbReference type="PRINTS" id="PR00155">
    <property type="entry name" value="AMICYANIN"/>
</dbReference>
<evidence type="ECO:0000256" key="3">
    <source>
        <dbReference type="ARBA" id="ARBA00022723"/>
    </source>
</evidence>
<feature type="region of interest" description="Disordered" evidence="8">
    <location>
        <begin position="230"/>
        <end position="271"/>
    </location>
</feature>
<gene>
    <name evidence="10" type="ORF">BG20_I2479</name>
</gene>
<dbReference type="SUPFAM" id="SSF49503">
    <property type="entry name" value="Cupredoxins"/>
    <property type="match status" value="2"/>
</dbReference>
<organism evidence="10 11">
    <name type="scientific">Candidatus Nitrosarchaeum limnium BG20</name>
    <dbReference type="NCBI Taxonomy" id="859192"/>
    <lineage>
        <taxon>Archaea</taxon>
        <taxon>Nitrososphaerota</taxon>
        <taxon>Nitrososphaeria</taxon>
        <taxon>Nitrosopumilales</taxon>
        <taxon>Nitrosopumilaceae</taxon>
        <taxon>Nitrosarchaeum</taxon>
    </lineage>
</organism>
<evidence type="ECO:0000256" key="4">
    <source>
        <dbReference type="ARBA" id="ARBA00022764"/>
    </source>
</evidence>
<evidence type="ECO:0000313" key="10">
    <source>
        <dbReference type="EMBL" id="EPA04664.1"/>
    </source>
</evidence>
<dbReference type="PANTHER" id="PTHR36507:SF1">
    <property type="entry name" value="BLL1555 PROTEIN"/>
    <property type="match status" value="1"/>
</dbReference>
<evidence type="ECO:0000256" key="7">
    <source>
        <dbReference type="PIRSR" id="PIRSR602386-1"/>
    </source>
</evidence>
<feature type="binding site" evidence="7">
    <location>
        <position position="206"/>
    </location>
    <ligand>
        <name>Cu cation</name>
        <dbReference type="ChEBI" id="CHEBI:23378"/>
    </ligand>
</feature>
<protein>
    <submittedName>
        <fullName evidence="10">Copper binding protein, plastocyanin/azurin family</fullName>
    </submittedName>
</protein>
<feature type="compositionally biased region" description="Pro residues" evidence="8">
    <location>
        <begin position="234"/>
        <end position="265"/>
    </location>
</feature>
<keyword evidence="11" id="KW-1185">Reference proteome</keyword>
<evidence type="ECO:0000256" key="2">
    <source>
        <dbReference type="ARBA" id="ARBA00022448"/>
    </source>
</evidence>
<accession>S2EQB6</accession>
<dbReference type="InterPro" id="IPR002386">
    <property type="entry name" value="Amicyanin/Pseudoazurin"/>
</dbReference>
<reference evidence="10 11" key="1">
    <citation type="journal article" date="2012" name="J. Bacteriol.">
        <title>Genome Sequence of "Candidatus Nitrosoarchaeum limnia" BG20, a Low-Salinity Ammonia-Oxidizing Archaeon from the San Francisco Bay Estuary.</title>
        <authorList>
            <person name="Mosier A.C."/>
            <person name="Allen E.E."/>
            <person name="Kim M."/>
            <person name="Ferriera S."/>
            <person name="Francis C.A."/>
        </authorList>
    </citation>
    <scope>NUCLEOTIDE SEQUENCE [LARGE SCALE GENOMIC DNA]</scope>
    <source>
        <strain evidence="10 11">BG20</strain>
    </source>
</reference>
<dbReference type="GO" id="GO:0009055">
    <property type="term" value="F:electron transfer activity"/>
    <property type="evidence" value="ECO:0007669"/>
    <property type="project" value="InterPro"/>
</dbReference>
<dbReference type="InterPro" id="IPR052721">
    <property type="entry name" value="ET_Amicyanin"/>
</dbReference>
<feature type="binding site" evidence="7">
    <location>
        <position position="203"/>
    </location>
    <ligand>
        <name>Cu cation</name>
        <dbReference type="ChEBI" id="CHEBI:23378"/>
    </ligand>
</feature>
<sequence>ESHQLAIILAPSSNMYSGIVSYSASEPIQLVALKGPIGPDDKPEKTWTIDGKTVYELIFVDPANAMGSWEFSGNALAIHTKNPTPFTVTYSVSATSEAKSPEPVPIPEKPVMAMPVAPQTVTVSIPQGVSSPGCETTSTCYSPDSIEIQVDDTVMWSNDDTAAHTVTSGKDVTPDGVFDSSLFMSGNTFEYTFDKTGTYPYFCMVHPWMTGQVIVHEKFNEMISNEIAVGEPNPSAPVEPAPTNEPAPEPIPAPEPTPEPAPVPEPTEKRTGPLEVTIATGSSTPGCDSTNECYLPYQAEINSGESIIWTNTDSAAHTVTSGKDATSDGNFDSGMMIPKNTWEHMFDKPGEYDYFCMLHPWMTGKVVVN</sequence>
<dbReference type="Proteomes" id="UP000014065">
    <property type="component" value="Unassembled WGS sequence"/>
</dbReference>
<feature type="binding site" evidence="7">
    <location>
        <position position="164"/>
    </location>
    <ligand>
        <name>Cu cation</name>
        <dbReference type="ChEBI" id="CHEBI:23378"/>
    </ligand>
</feature>
<dbReference type="GO" id="GO:0042597">
    <property type="term" value="C:periplasmic space"/>
    <property type="evidence" value="ECO:0007669"/>
    <property type="project" value="UniProtKB-SubCell"/>
</dbReference>
<keyword evidence="5" id="KW-0249">Electron transport</keyword>
<dbReference type="RefSeq" id="WP_010194599.1">
    <property type="nucleotide sequence ID" value="NZ_AHJG01000275.1"/>
</dbReference>
<proteinExistence type="predicted"/>
<evidence type="ECO:0000256" key="8">
    <source>
        <dbReference type="SAM" id="MobiDB-lite"/>
    </source>
</evidence>
<dbReference type="InterPro" id="IPR000923">
    <property type="entry name" value="BlueCu_1"/>
</dbReference>
<dbReference type="Pfam" id="PF00127">
    <property type="entry name" value="Copper-bind"/>
    <property type="match status" value="2"/>
</dbReference>
<dbReference type="AlphaFoldDB" id="S2EQB6"/>
<keyword evidence="3 7" id="KW-0479">Metal-binding</keyword>
<feature type="domain" description="Blue (type 1) copper" evidence="9">
    <location>
        <begin position="294"/>
        <end position="369"/>
    </location>
</feature>
<dbReference type="EMBL" id="AHJG01000275">
    <property type="protein sequence ID" value="EPA04664.1"/>
    <property type="molecule type" value="Genomic_DNA"/>
</dbReference>
<comment type="caution">
    <text evidence="10">The sequence shown here is derived from an EMBL/GenBank/DDBJ whole genome shotgun (WGS) entry which is preliminary data.</text>
</comment>
<dbReference type="InterPro" id="IPR008972">
    <property type="entry name" value="Cupredoxin"/>
</dbReference>
<dbReference type="PATRIC" id="fig|859192.6.peg.2025"/>
<evidence type="ECO:0000259" key="9">
    <source>
        <dbReference type="Pfam" id="PF00127"/>
    </source>
</evidence>